<protein>
    <submittedName>
        <fullName evidence="1">Uncharacterized protein</fullName>
    </submittedName>
</protein>
<reference evidence="2" key="2">
    <citation type="submission" date="2015-01" db="EMBL/GenBank/DDBJ databases">
        <title>Evolutionary Origins and Diversification of the Mycorrhizal Mutualists.</title>
        <authorList>
            <consortium name="DOE Joint Genome Institute"/>
            <consortium name="Mycorrhizal Genomics Consortium"/>
            <person name="Kohler A."/>
            <person name="Kuo A."/>
            <person name="Nagy L.G."/>
            <person name="Floudas D."/>
            <person name="Copeland A."/>
            <person name="Barry K.W."/>
            <person name="Cichocki N."/>
            <person name="Veneault-Fourrey C."/>
            <person name="LaButti K."/>
            <person name="Lindquist E.A."/>
            <person name="Lipzen A."/>
            <person name="Lundell T."/>
            <person name="Morin E."/>
            <person name="Murat C."/>
            <person name="Riley R."/>
            <person name="Ohm R."/>
            <person name="Sun H."/>
            <person name="Tunlid A."/>
            <person name="Henrissat B."/>
            <person name="Grigoriev I.V."/>
            <person name="Hibbett D.S."/>
            <person name="Martin F."/>
        </authorList>
    </citation>
    <scope>NUCLEOTIDE SEQUENCE [LARGE SCALE GENOMIC DNA]</scope>
    <source>
        <strain evidence="2">UH-Slu-Lm8-n1</strain>
    </source>
</reference>
<accession>A0A0D0AB48</accession>
<evidence type="ECO:0000313" key="1">
    <source>
        <dbReference type="EMBL" id="KIK47475.1"/>
    </source>
</evidence>
<dbReference type="EMBL" id="KN835146">
    <property type="protein sequence ID" value="KIK47475.1"/>
    <property type="molecule type" value="Genomic_DNA"/>
</dbReference>
<evidence type="ECO:0000313" key="2">
    <source>
        <dbReference type="Proteomes" id="UP000054485"/>
    </source>
</evidence>
<proteinExistence type="predicted"/>
<sequence>MIYVLHVLHLYRRFSLGIAGLIYSYTGVLSKLVDIQYSFSRVCQLSQSLLCLVSGLQTILSNS</sequence>
<reference evidence="1 2" key="1">
    <citation type="submission" date="2014-04" db="EMBL/GenBank/DDBJ databases">
        <authorList>
            <consortium name="DOE Joint Genome Institute"/>
            <person name="Kuo A."/>
            <person name="Ruytinx J."/>
            <person name="Rineau F."/>
            <person name="Colpaert J."/>
            <person name="Kohler A."/>
            <person name="Nagy L.G."/>
            <person name="Floudas D."/>
            <person name="Copeland A."/>
            <person name="Barry K.W."/>
            <person name="Cichocki N."/>
            <person name="Veneault-Fourrey C."/>
            <person name="LaButti K."/>
            <person name="Lindquist E.A."/>
            <person name="Lipzen A."/>
            <person name="Lundell T."/>
            <person name="Morin E."/>
            <person name="Murat C."/>
            <person name="Sun H."/>
            <person name="Tunlid A."/>
            <person name="Henrissat B."/>
            <person name="Grigoriev I.V."/>
            <person name="Hibbett D.S."/>
            <person name="Martin F."/>
            <person name="Nordberg H.P."/>
            <person name="Cantor M.N."/>
            <person name="Hua S.X."/>
        </authorList>
    </citation>
    <scope>NUCLEOTIDE SEQUENCE [LARGE SCALE GENOMIC DNA]</scope>
    <source>
        <strain evidence="1 2">UH-Slu-Lm8-n1</strain>
    </source>
</reference>
<dbReference type="HOGENOM" id="CLU_2887308_0_0_1"/>
<dbReference type="AlphaFoldDB" id="A0A0D0AB48"/>
<dbReference type="Proteomes" id="UP000054485">
    <property type="component" value="Unassembled WGS sequence"/>
</dbReference>
<keyword evidence="2" id="KW-1185">Reference proteome</keyword>
<gene>
    <name evidence="1" type="ORF">CY34DRAFT_229120</name>
</gene>
<dbReference type="InParanoid" id="A0A0D0AB48"/>
<name>A0A0D0AB48_9AGAM</name>
<organism evidence="1 2">
    <name type="scientific">Suillus luteus UH-Slu-Lm8-n1</name>
    <dbReference type="NCBI Taxonomy" id="930992"/>
    <lineage>
        <taxon>Eukaryota</taxon>
        <taxon>Fungi</taxon>
        <taxon>Dikarya</taxon>
        <taxon>Basidiomycota</taxon>
        <taxon>Agaricomycotina</taxon>
        <taxon>Agaricomycetes</taxon>
        <taxon>Agaricomycetidae</taxon>
        <taxon>Boletales</taxon>
        <taxon>Suillineae</taxon>
        <taxon>Suillaceae</taxon>
        <taxon>Suillus</taxon>
    </lineage>
</organism>